<reference evidence="3" key="1">
    <citation type="submission" date="2023-07" db="EMBL/GenBank/DDBJ databases">
        <authorList>
            <person name="Colorado M.A."/>
            <person name="Villamil L.M."/>
            <person name="Melo J.F."/>
            <person name="Rodriguez J.A."/>
            <person name="Ruiz R.Y."/>
        </authorList>
    </citation>
    <scope>NUCLEOTIDE SEQUENCE [LARGE SCALE GENOMIC DNA]</scope>
    <source>
        <strain evidence="3">C33</strain>
    </source>
</reference>
<evidence type="ECO:0000313" key="3">
    <source>
        <dbReference type="Proteomes" id="UP001279681"/>
    </source>
</evidence>
<dbReference type="SUPFAM" id="SSF51658">
    <property type="entry name" value="Xylose isomerase-like"/>
    <property type="match status" value="1"/>
</dbReference>
<dbReference type="InterPro" id="IPR036237">
    <property type="entry name" value="Xyl_isomerase-like_sf"/>
</dbReference>
<gene>
    <name evidence="2" type="ORF">RFV38_03620</name>
</gene>
<evidence type="ECO:0000313" key="2">
    <source>
        <dbReference type="EMBL" id="MDX8335596.1"/>
    </source>
</evidence>
<feature type="domain" description="Xylose isomerase-like TIM barrel" evidence="1">
    <location>
        <begin position="37"/>
        <end position="234"/>
    </location>
</feature>
<dbReference type="EMBL" id="JAVIKH010000003">
    <property type="protein sequence ID" value="MDX8335596.1"/>
    <property type="molecule type" value="Genomic_DNA"/>
</dbReference>
<dbReference type="Proteomes" id="UP001279681">
    <property type="component" value="Unassembled WGS sequence"/>
</dbReference>
<accession>A0ABU4W7U7</accession>
<protein>
    <submittedName>
        <fullName evidence="2">TIM barrel protein</fullName>
    </submittedName>
</protein>
<evidence type="ECO:0000259" key="1">
    <source>
        <dbReference type="Pfam" id="PF01261"/>
    </source>
</evidence>
<dbReference type="Pfam" id="PF01261">
    <property type="entry name" value="AP_endonuc_2"/>
    <property type="match status" value="1"/>
</dbReference>
<keyword evidence="3" id="KW-1185">Reference proteome</keyword>
<organism evidence="2 3">
    <name type="scientific">Candidatus Cetobacterium colombiensis</name>
    <dbReference type="NCBI Taxonomy" id="3073100"/>
    <lineage>
        <taxon>Bacteria</taxon>
        <taxon>Fusobacteriati</taxon>
        <taxon>Fusobacteriota</taxon>
        <taxon>Fusobacteriia</taxon>
        <taxon>Fusobacteriales</taxon>
        <taxon>Fusobacteriaceae</taxon>
        <taxon>Cetobacterium</taxon>
    </lineage>
</organism>
<dbReference type="RefSeq" id="WP_320313004.1">
    <property type="nucleotide sequence ID" value="NZ_JAVIKH010000003.1"/>
</dbReference>
<proteinExistence type="predicted"/>
<sequence length="258" mass="30240">MKKNIFVSDLIFYNDTKEETLNFIETYNLKNIEFFLEPRDFNHTEKLNFLIKHTKLDQVSFHGPYRYFNIDCSDTLWEELKLNFVEALICCKKNNGEFLVLHTNESKKKDSSKKEIEKKLDELLILGKEIGVQILVENVGVGINMIYSQKEFEKLVLQKNLKVLIDIGHLLANKWDLNLLLKNLKNHIIAYHIHSNDGQKDLHESIFNDTFNGEEILKTILSETPNAKLVFEYSPITDKQTLLDDLKKIEEMYINEAV</sequence>
<dbReference type="InterPro" id="IPR013022">
    <property type="entry name" value="Xyl_isomerase-like_TIM-brl"/>
</dbReference>
<name>A0ABU4W7U7_9FUSO</name>
<dbReference type="Gene3D" id="3.20.20.150">
    <property type="entry name" value="Divalent-metal-dependent TIM barrel enzymes"/>
    <property type="match status" value="1"/>
</dbReference>
<comment type="caution">
    <text evidence="2">The sequence shown here is derived from an EMBL/GenBank/DDBJ whole genome shotgun (WGS) entry which is preliminary data.</text>
</comment>